<evidence type="ECO:0000256" key="5">
    <source>
        <dbReference type="ARBA" id="ARBA00022729"/>
    </source>
</evidence>
<dbReference type="CTD" id="644414"/>
<feature type="domain" description="Beta-defensin" evidence="10">
    <location>
        <begin position="29"/>
        <end position="57"/>
    </location>
</feature>
<dbReference type="GO" id="GO:0045087">
    <property type="term" value="P:innate immune response"/>
    <property type="evidence" value="ECO:0007669"/>
    <property type="project" value="InterPro"/>
</dbReference>
<reference evidence="12" key="1">
    <citation type="submission" date="2025-08" db="UniProtKB">
        <authorList>
            <consortium name="RefSeq"/>
        </authorList>
    </citation>
    <scope>IDENTIFICATION</scope>
    <source>
        <tissue evidence="12">Liver</tissue>
    </source>
</reference>
<keyword evidence="5 9" id="KW-0732">Signal</keyword>
<dbReference type="GO" id="GO:0042742">
    <property type="term" value="P:defense response to bacterium"/>
    <property type="evidence" value="ECO:0007669"/>
    <property type="project" value="UniProtKB-UniRule"/>
</dbReference>
<dbReference type="InterPro" id="IPR025933">
    <property type="entry name" value="Beta_defensin_dom"/>
</dbReference>
<keyword evidence="7 9" id="KW-0044">Antibiotic</keyword>
<evidence type="ECO:0000256" key="2">
    <source>
        <dbReference type="ARBA" id="ARBA00007371"/>
    </source>
</evidence>
<keyword evidence="11" id="KW-1185">Reference proteome</keyword>
<dbReference type="AlphaFoldDB" id="A0A1U7QBB1"/>
<accession>A0A1U7QBB1</accession>
<keyword evidence="4 9" id="KW-0929">Antimicrobial</keyword>
<evidence type="ECO:0000259" key="10">
    <source>
        <dbReference type="Pfam" id="PF13841"/>
    </source>
</evidence>
<dbReference type="PANTHER" id="PTHR47900:SF1">
    <property type="entry name" value="BETA-DEFENSIN 131A"/>
    <property type="match status" value="1"/>
</dbReference>
<protein>
    <recommendedName>
        <fullName evidence="9">Beta-defensin</fullName>
    </recommendedName>
</protein>
<evidence type="ECO:0000256" key="8">
    <source>
        <dbReference type="ARBA" id="ARBA00023157"/>
    </source>
</evidence>
<proteinExistence type="inferred from homology"/>
<evidence type="ECO:0000313" key="12">
    <source>
        <dbReference type="RefSeq" id="XP_005075334.1"/>
    </source>
</evidence>
<dbReference type="KEGG" id="maua:101844739"/>
<evidence type="ECO:0000256" key="1">
    <source>
        <dbReference type="ARBA" id="ARBA00004613"/>
    </source>
</evidence>
<dbReference type="STRING" id="10036.ENSMAUP00000022294"/>
<evidence type="ECO:0000256" key="9">
    <source>
        <dbReference type="RuleBase" id="RU231113"/>
    </source>
</evidence>
<feature type="signal peptide" evidence="9">
    <location>
        <begin position="1"/>
        <end position="22"/>
    </location>
</feature>
<evidence type="ECO:0000256" key="6">
    <source>
        <dbReference type="ARBA" id="ARBA00022940"/>
    </source>
</evidence>
<comment type="subcellular location">
    <subcellularLocation>
        <location evidence="1 9">Secreted</location>
    </subcellularLocation>
</comment>
<sequence length="70" mass="8302">MRVLLLILGVLTLLFIVPMARSFLGSQNCASENRHCRMKCETTEYAVRYCEDWTICCWAKKKKVKKKKMW</sequence>
<dbReference type="Pfam" id="PF13841">
    <property type="entry name" value="Defensin_beta_2"/>
    <property type="match status" value="1"/>
</dbReference>
<comment type="similarity">
    <text evidence="2 9">Belongs to the beta-defensin family.</text>
</comment>
<evidence type="ECO:0000256" key="4">
    <source>
        <dbReference type="ARBA" id="ARBA00022529"/>
    </source>
</evidence>
<dbReference type="eggNOG" id="ENOG502TEDN">
    <property type="taxonomic scope" value="Eukaryota"/>
</dbReference>
<name>A0A1U7QBB1_MESAU</name>
<dbReference type="GO" id="GO:0005615">
    <property type="term" value="C:extracellular space"/>
    <property type="evidence" value="ECO:0007669"/>
    <property type="project" value="TreeGrafter"/>
</dbReference>
<dbReference type="RefSeq" id="XP_005075334.1">
    <property type="nucleotide sequence ID" value="XM_005075277.1"/>
</dbReference>
<keyword evidence="6 9" id="KW-0211">Defensin</keyword>
<evidence type="ECO:0000256" key="7">
    <source>
        <dbReference type="ARBA" id="ARBA00023022"/>
    </source>
</evidence>
<keyword evidence="3 9" id="KW-0964">Secreted</keyword>
<dbReference type="PANTHER" id="PTHR47900">
    <property type="entry name" value="BETA-DEFENSIN 131A"/>
    <property type="match status" value="1"/>
</dbReference>
<dbReference type="OrthoDB" id="9524787at2759"/>
<feature type="chain" id="PRO_5010398951" description="Beta-defensin" evidence="9">
    <location>
        <begin position="23"/>
        <end position="70"/>
    </location>
</feature>
<evidence type="ECO:0000313" key="11">
    <source>
        <dbReference type="Proteomes" id="UP000886700"/>
    </source>
</evidence>
<dbReference type="Proteomes" id="UP000886700">
    <property type="component" value="Unplaced"/>
</dbReference>
<keyword evidence="8" id="KW-1015">Disulfide bond</keyword>
<organism evidence="11 12">
    <name type="scientific">Mesocricetus auratus</name>
    <name type="common">Golden hamster</name>
    <dbReference type="NCBI Taxonomy" id="10036"/>
    <lineage>
        <taxon>Eukaryota</taxon>
        <taxon>Metazoa</taxon>
        <taxon>Chordata</taxon>
        <taxon>Craniata</taxon>
        <taxon>Vertebrata</taxon>
        <taxon>Euteleostomi</taxon>
        <taxon>Mammalia</taxon>
        <taxon>Eutheria</taxon>
        <taxon>Euarchontoglires</taxon>
        <taxon>Glires</taxon>
        <taxon>Rodentia</taxon>
        <taxon>Myomorpha</taxon>
        <taxon>Muroidea</taxon>
        <taxon>Cricetidae</taxon>
        <taxon>Cricetinae</taxon>
        <taxon>Mesocricetus</taxon>
    </lineage>
</organism>
<comment type="function">
    <text evidence="9">Has antibacterial activity.</text>
</comment>
<evidence type="ECO:0000256" key="3">
    <source>
        <dbReference type="ARBA" id="ARBA00022525"/>
    </source>
</evidence>
<gene>
    <name evidence="12" type="primary">Defb131a</name>
</gene>
<dbReference type="GeneID" id="101844739"/>